<dbReference type="RefSeq" id="XP_001748585.1">
    <property type="nucleotide sequence ID" value="XM_001748533.1"/>
</dbReference>
<proteinExistence type="predicted"/>
<dbReference type="InParanoid" id="A9V789"/>
<name>A9V789_MONBE</name>
<dbReference type="GeneID" id="5893913"/>
<sequence>MATVLFKPTGLRGLVNPALCALRGAAVSSQAPLSTNPLSRWMLALPRRPMVLPRPGRRLAHQETPRPASENSTHGVVSFSMCRQTLTSTLRATTSTTGAAASSVIKAAGRNPSDYVANQTTLTFAHKFVLVATLKYWPHKLPQTVSLGVLNQAYGRFRIIAATLTIFLMLKIANMAMVLGRQARDGGDECLYDTKTARELQQAKRQWKREFLEREEARLAAEKAAQPSA</sequence>
<dbReference type="EMBL" id="CH991565">
    <property type="protein sequence ID" value="EDQ86472.1"/>
    <property type="molecule type" value="Genomic_DNA"/>
</dbReference>
<evidence type="ECO:0000313" key="1">
    <source>
        <dbReference type="EMBL" id="EDQ86472.1"/>
    </source>
</evidence>
<dbReference type="AlphaFoldDB" id="A9V789"/>
<organism evidence="1 2">
    <name type="scientific">Monosiga brevicollis</name>
    <name type="common">Choanoflagellate</name>
    <dbReference type="NCBI Taxonomy" id="81824"/>
    <lineage>
        <taxon>Eukaryota</taxon>
        <taxon>Choanoflagellata</taxon>
        <taxon>Craspedida</taxon>
        <taxon>Salpingoecidae</taxon>
        <taxon>Monosiga</taxon>
    </lineage>
</organism>
<dbReference type="KEGG" id="mbr:MONBRDRAFT_28118"/>
<protein>
    <submittedName>
        <fullName evidence="1">Uncharacterized protein</fullName>
    </submittedName>
</protein>
<keyword evidence="2" id="KW-1185">Reference proteome</keyword>
<evidence type="ECO:0000313" key="2">
    <source>
        <dbReference type="Proteomes" id="UP000001357"/>
    </source>
</evidence>
<dbReference type="Proteomes" id="UP000001357">
    <property type="component" value="Unassembled WGS sequence"/>
</dbReference>
<accession>A9V789</accession>
<reference evidence="1 2" key="1">
    <citation type="journal article" date="2008" name="Nature">
        <title>The genome of the choanoflagellate Monosiga brevicollis and the origin of metazoans.</title>
        <authorList>
            <consortium name="JGI Sequencing"/>
            <person name="King N."/>
            <person name="Westbrook M.J."/>
            <person name="Young S.L."/>
            <person name="Kuo A."/>
            <person name="Abedin M."/>
            <person name="Chapman J."/>
            <person name="Fairclough S."/>
            <person name="Hellsten U."/>
            <person name="Isogai Y."/>
            <person name="Letunic I."/>
            <person name="Marr M."/>
            <person name="Pincus D."/>
            <person name="Putnam N."/>
            <person name="Rokas A."/>
            <person name="Wright K.J."/>
            <person name="Zuzow R."/>
            <person name="Dirks W."/>
            <person name="Good M."/>
            <person name="Goodstein D."/>
            <person name="Lemons D."/>
            <person name="Li W."/>
            <person name="Lyons J.B."/>
            <person name="Morris A."/>
            <person name="Nichols S."/>
            <person name="Richter D.J."/>
            <person name="Salamov A."/>
            <person name="Bork P."/>
            <person name="Lim W.A."/>
            <person name="Manning G."/>
            <person name="Miller W.T."/>
            <person name="McGinnis W."/>
            <person name="Shapiro H."/>
            <person name="Tjian R."/>
            <person name="Grigoriev I.V."/>
            <person name="Rokhsar D."/>
        </authorList>
    </citation>
    <scope>NUCLEOTIDE SEQUENCE [LARGE SCALE GENOMIC DNA]</scope>
    <source>
        <strain evidence="2">MX1 / ATCC 50154</strain>
    </source>
</reference>
<gene>
    <name evidence="1" type="ORF">MONBRDRAFT_28118</name>
</gene>